<proteinExistence type="predicted"/>
<dbReference type="PANTHER" id="PTHR10088">
    <property type="entry name" value="GLUCOKINASE REGULATORY PROTEIN"/>
    <property type="match status" value="1"/>
</dbReference>
<feature type="compositionally biased region" description="Basic and acidic residues" evidence="3">
    <location>
        <begin position="1"/>
        <end position="12"/>
    </location>
</feature>
<name>A0A2N9AK13_METEX</name>
<keyword evidence="2" id="KW-0119">Carbohydrate metabolism</keyword>
<accession>A0A2N9AK13</accession>
<reference evidence="6" key="1">
    <citation type="submission" date="2017-10" db="EMBL/GenBank/DDBJ databases">
        <authorList>
            <person name="Regsiter A."/>
            <person name="William W."/>
        </authorList>
    </citation>
    <scope>NUCLEOTIDE SEQUENCE [LARGE SCALE GENOMIC DNA]</scope>
</reference>
<dbReference type="Pfam" id="PF22645">
    <property type="entry name" value="GKRP_SIS_N"/>
    <property type="match status" value="1"/>
</dbReference>
<dbReference type="EMBL" id="LT962688">
    <property type="protein sequence ID" value="SOR27706.1"/>
    <property type="molecule type" value="Genomic_DNA"/>
</dbReference>
<evidence type="ECO:0000256" key="1">
    <source>
        <dbReference type="ARBA" id="ARBA00023239"/>
    </source>
</evidence>
<dbReference type="NCBIfam" id="NF009222">
    <property type="entry name" value="PRK12570.1"/>
    <property type="match status" value="1"/>
</dbReference>
<dbReference type="Gene3D" id="1.10.8.1080">
    <property type="match status" value="1"/>
</dbReference>
<dbReference type="SUPFAM" id="SSF53697">
    <property type="entry name" value="SIS domain"/>
    <property type="match status" value="1"/>
</dbReference>
<dbReference type="AlphaFoldDB" id="A0A2N9AK13"/>
<dbReference type="Proteomes" id="UP000233769">
    <property type="component" value="Chromosome tk0001"/>
</dbReference>
<evidence type="ECO:0000259" key="4">
    <source>
        <dbReference type="PROSITE" id="PS51464"/>
    </source>
</evidence>
<sequence>MPKTESGKRDADEQGTQGMRTEDASARYVDLDAWGGLDILQALWEGQLAAVAAVGPALPAIDAAARAADPGLREGGRLVYVGAGTSARIGVQDGAELPPTFDWPEAQLGFAIAGGEGALLRAVEDAEDSAADGAAWIASAEIGPRDVVVGLAASGSTPFTVEALKAARSRGAVTVGISNNPDAPILREAAQGILAATGAEVLAGSTRMKAGTAQKVILNLFSTLVMIRLGRVYRGRMVAMRATNRKLRARGVAMVSELAGCPADVAADALTRAEGDIKRAVLLAGGMSAMRADDLLLRHDGNLRRALREVGRS</sequence>
<dbReference type="GO" id="GO:0097367">
    <property type="term" value="F:carbohydrate derivative binding"/>
    <property type="evidence" value="ECO:0007669"/>
    <property type="project" value="InterPro"/>
</dbReference>
<dbReference type="InterPro" id="IPR001347">
    <property type="entry name" value="SIS_dom"/>
</dbReference>
<feature type="domain" description="SIS" evidence="4">
    <location>
        <begin position="68"/>
        <end position="231"/>
    </location>
</feature>
<evidence type="ECO:0000313" key="6">
    <source>
        <dbReference type="Proteomes" id="UP000233769"/>
    </source>
</evidence>
<feature type="region of interest" description="Disordered" evidence="3">
    <location>
        <begin position="1"/>
        <end position="23"/>
    </location>
</feature>
<dbReference type="GO" id="GO:0046348">
    <property type="term" value="P:amino sugar catabolic process"/>
    <property type="evidence" value="ECO:0007669"/>
    <property type="project" value="InterPro"/>
</dbReference>
<dbReference type="InterPro" id="IPR005486">
    <property type="entry name" value="Glucokinase_regulatory_CS"/>
</dbReference>
<dbReference type="GO" id="GO:0016835">
    <property type="term" value="F:carbon-oxygen lyase activity"/>
    <property type="evidence" value="ECO:0007669"/>
    <property type="project" value="InterPro"/>
</dbReference>
<dbReference type="GO" id="GO:0016803">
    <property type="term" value="F:ether hydrolase activity"/>
    <property type="evidence" value="ECO:0007669"/>
    <property type="project" value="TreeGrafter"/>
</dbReference>
<dbReference type="PANTHER" id="PTHR10088:SF4">
    <property type="entry name" value="GLUCOKINASE REGULATORY PROTEIN"/>
    <property type="match status" value="1"/>
</dbReference>
<dbReference type="NCBIfam" id="NF003915">
    <property type="entry name" value="PRK05441.1"/>
    <property type="match status" value="1"/>
</dbReference>
<evidence type="ECO:0000313" key="5">
    <source>
        <dbReference type="EMBL" id="SOR27706.1"/>
    </source>
</evidence>
<dbReference type="GO" id="GO:0009254">
    <property type="term" value="P:peptidoglycan turnover"/>
    <property type="evidence" value="ECO:0007669"/>
    <property type="project" value="TreeGrafter"/>
</dbReference>
<dbReference type="InterPro" id="IPR040190">
    <property type="entry name" value="MURQ/GCKR"/>
</dbReference>
<evidence type="ECO:0000256" key="2">
    <source>
        <dbReference type="ARBA" id="ARBA00023277"/>
    </source>
</evidence>
<dbReference type="CDD" id="cd05007">
    <property type="entry name" value="SIS_Etherase"/>
    <property type="match status" value="1"/>
</dbReference>
<dbReference type="Gene3D" id="3.40.50.10490">
    <property type="entry name" value="Glucose-6-phosphate isomerase like protein, domain 1"/>
    <property type="match status" value="1"/>
</dbReference>
<dbReference type="InterPro" id="IPR005488">
    <property type="entry name" value="Etherase_MurQ"/>
</dbReference>
<protein>
    <submittedName>
        <fullName evidence="5">Putative sugar phosphate isomerase (SIS) putative regulatory component</fullName>
    </submittedName>
</protein>
<dbReference type="GO" id="GO:0016853">
    <property type="term" value="F:isomerase activity"/>
    <property type="evidence" value="ECO:0007669"/>
    <property type="project" value="UniProtKB-KW"/>
</dbReference>
<gene>
    <name evidence="5" type="ORF">TK0001_1104</name>
</gene>
<dbReference type="PROSITE" id="PS51464">
    <property type="entry name" value="SIS"/>
    <property type="match status" value="1"/>
</dbReference>
<keyword evidence="5" id="KW-0413">Isomerase</keyword>
<dbReference type="PROSITE" id="PS01272">
    <property type="entry name" value="GCKR"/>
    <property type="match status" value="1"/>
</dbReference>
<dbReference type="InterPro" id="IPR046348">
    <property type="entry name" value="SIS_dom_sf"/>
</dbReference>
<organism evidence="5 6">
    <name type="scientific">Methylorubrum extorquens</name>
    <name type="common">Methylobacterium dichloromethanicum</name>
    <name type="synonym">Methylobacterium extorquens</name>
    <dbReference type="NCBI Taxonomy" id="408"/>
    <lineage>
        <taxon>Bacteria</taxon>
        <taxon>Pseudomonadati</taxon>
        <taxon>Pseudomonadota</taxon>
        <taxon>Alphaproteobacteria</taxon>
        <taxon>Hyphomicrobiales</taxon>
        <taxon>Methylobacteriaceae</taxon>
        <taxon>Methylorubrum</taxon>
    </lineage>
</organism>
<evidence type="ECO:0000256" key="3">
    <source>
        <dbReference type="SAM" id="MobiDB-lite"/>
    </source>
</evidence>
<keyword evidence="1" id="KW-0456">Lyase</keyword>